<dbReference type="HAMAP" id="MF_01393">
    <property type="entry name" value="ATP_synth_a_bact"/>
    <property type="match status" value="1"/>
</dbReference>
<evidence type="ECO:0000256" key="1">
    <source>
        <dbReference type="ARBA" id="ARBA00004141"/>
    </source>
</evidence>
<evidence type="ECO:0000256" key="6">
    <source>
        <dbReference type="ARBA" id="ARBA00022781"/>
    </source>
</evidence>
<dbReference type="PANTHER" id="PTHR11410">
    <property type="entry name" value="ATP SYNTHASE SUBUNIT A"/>
    <property type="match status" value="1"/>
</dbReference>
<proteinExistence type="inferred from homology"/>
<protein>
    <recommendedName>
        <fullName evidence="11 12">ATP synthase subunit a</fullName>
    </recommendedName>
    <alternativeName>
        <fullName evidence="11">ATP synthase F0 sector subunit a</fullName>
    </alternativeName>
    <alternativeName>
        <fullName evidence="11">F-ATPase subunit 6</fullName>
    </alternativeName>
</protein>
<sequence length="268" mass="29316">MITAAETCDFINEVVCKPANVKELFEFANFGSSQISRTEVLILLAGLIPVALMYFGLRKKSTVPGKLQSVIESIFSFVKDEIAVGVIGRGGEKFTPYLISVFMFVLVGNLFEVTPLVNFPVTSRMALPLFLSLVTYLIFLVVGVQKQGIGYFTHLIWPPGVPVALKPLVGIIELVSVLLVRPFSLAVRLFANLVAGHVMLSLLLASAYFFIVQPGGVEYLIARAPIGAAWFTLGLAIYGFELIVSILQAYIFTLLSAVYIQTSLHPEH</sequence>
<comment type="subcellular location">
    <subcellularLocation>
        <location evidence="11 12">Cell membrane</location>
        <topology evidence="11 12">Multi-pass membrane protein</topology>
    </subcellularLocation>
    <subcellularLocation>
        <location evidence="1">Membrane</location>
        <topology evidence="1">Multi-pass membrane protein</topology>
    </subcellularLocation>
</comment>
<keyword evidence="6 11" id="KW-0375">Hydrogen ion transport</keyword>
<dbReference type="CDD" id="cd00310">
    <property type="entry name" value="ATP-synt_Fo_a_6"/>
    <property type="match status" value="1"/>
</dbReference>
<feature type="transmembrane region" description="Helical" evidence="11">
    <location>
        <begin position="94"/>
        <end position="113"/>
    </location>
</feature>
<dbReference type="GO" id="GO:0045259">
    <property type="term" value="C:proton-transporting ATP synthase complex"/>
    <property type="evidence" value="ECO:0007669"/>
    <property type="project" value="UniProtKB-KW"/>
</dbReference>
<keyword evidence="5 11" id="KW-0812">Transmembrane</keyword>
<name>S5DUX5_9ACTN</name>
<evidence type="ECO:0000256" key="2">
    <source>
        <dbReference type="ARBA" id="ARBA00006810"/>
    </source>
</evidence>
<gene>
    <name evidence="11" type="primary">atpB</name>
</gene>
<dbReference type="Pfam" id="PF00119">
    <property type="entry name" value="ATP-synt_A"/>
    <property type="match status" value="1"/>
</dbReference>
<dbReference type="PANTHER" id="PTHR11410:SF0">
    <property type="entry name" value="ATP SYNTHASE SUBUNIT A"/>
    <property type="match status" value="1"/>
</dbReference>
<evidence type="ECO:0000313" key="13">
    <source>
        <dbReference type="EMBL" id="AGQ18712.1"/>
    </source>
</evidence>
<comment type="similarity">
    <text evidence="2 11 12">Belongs to the ATPase A chain family.</text>
</comment>
<evidence type="ECO:0000256" key="7">
    <source>
        <dbReference type="ARBA" id="ARBA00022989"/>
    </source>
</evidence>
<keyword evidence="9 11" id="KW-0472">Membrane</keyword>
<feature type="transmembrane region" description="Helical" evidence="11">
    <location>
        <begin position="190"/>
        <end position="211"/>
    </location>
</feature>
<dbReference type="GO" id="GO:0046933">
    <property type="term" value="F:proton-transporting ATP synthase activity, rotational mechanism"/>
    <property type="evidence" value="ECO:0007669"/>
    <property type="project" value="UniProtKB-UniRule"/>
</dbReference>
<evidence type="ECO:0000256" key="11">
    <source>
        <dbReference type="HAMAP-Rule" id="MF_01393"/>
    </source>
</evidence>
<dbReference type="PRINTS" id="PR00123">
    <property type="entry name" value="ATPASEA"/>
</dbReference>
<organism evidence="13">
    <name type="scientific">Candidatus Actinomarina minuta</name>
    <dbReference type="NCBI Taxonomy" id="1389454"/>
    <lineage>
        <taxon>Bacteria</taxon>
        <taxon>Bacillati</taxon>
        <taxon>Actinomycetota</taxon>
        <taxon>Actinomycetes</taxon>
        <taxon>Candidatus Actinomarinidae</taxon>
        <taxon>Candidatus Actinomarinales</taxon>
        <taxon>Candidatus Actinomarineae</taxon>
        <taxon>Candidatus Actinomarinaceae</taxon>
        <taxon>Candidatus Actinomarina</taxon>
    </lineage>
</organism>
<dbReference type="SUPFAM" id="SSF81336">
    <property type="entry name" value="F1F0 ATP synthase subunit A"/>
    <property type="match status" value="1"/>
</dbReference>
<evidence type="ECO:0000256" key="10">
    <source>
        <dbReference type="ARBA" id="ARBA00023310"/>
    </source>
</evidence>
<feature type="transmembrane region" description="Helical" evidence="11">
    <location>
        <begin position="40"/>
        <end position="57"/>
    </location>
</feature>
<keyword evidence="3 11" id="KW-0813">Transport</keyword>
<evidence type="ECO:0000256" key="8">
    <source>
        <dbReference type="ARBA" id="ARBA00023065"/>
    </source>
</evidence>
<dbReference type="InterPro" id="IPR000568">
    <property type="entry name" value="ATP_synth_F0_asu"/>
</dbReference>
<evidence type="ECO:0000256" key="4">
    <source>
        <dbReference type="ARBA" id="ARBA00022547"/>
    </source>
</evidence>
<dbReference type="PROSITE" id="PS00449">
    <property type="entry name" value="ATPASE_A"/>
    <property type="match status" value="1"/>
</dbReference>
<keyword evidence="8 11" id="KW-0406">Ion transport</keyword>
<feature type="transmembrane region" description="Helical" evidence="11">
    <location>
        <begin position="164"/>
        <end position="183"/>
    </location>
</feature>
<keyword evidence="4 11" id="KW-0138">CF(0)</keyword>
<dbReference type="EMBL" id="KC811109">
    <property type="protein sequence ID" value="AGQ18712.1"/>
    <property type="molecule type" value="Genomic_DNA"/>
</dbReference>
<dbReference type="GO" id="GO:0005886">
    <property type="term" value="C:plasma membrane"/>
    <property type="evidence" value="ECO:0007669"/>
    <property type="project" value="UniProtKB-SubCell"/>
</dbReference>
<dbReference type="NCBIfam" id="TIGR01131">
    <property type="entry name" value="ATP_synt_6_or_A"/>
    <property type="match status" value="1"/>
</dbReference>
<dbReference type="AlphaFoldDB" id="S5DUX5"/>
<feature type="transmembrane region" description="Helical" evidence="11">
    <location>
        <begin position="125"/>
        <end position="144"/>
    </location>
</feature>
<reference evidence="13" key="1">
    <citation type="journal article" date="2013" name="Sci. Rep.">
        <title>Metagenomics uncovers a new group of low GC and ultra-small marine Actinobacteria.</title>
        <authorList>
            <person name="Ghai R."/>
            <person name="Mizuno C.M."/>
            <person name="Picazo A."/>
            <person name="Camacho A."/>
            <person name="Rodriguez-Valera F."/>
        </authorList>
    </citation>
    <scope>NUCLEOTIDE SEQUENCE</scope>
</reference>
<dbReference type="Gene3D" id="1.20.120.220">
    <property type="entry name" value="ATP synthase, F0 complex, subunit A"/>
    <property type="match status" value="1"/>
</dbReference>
<keyword evidence="11" id="KW-1003">Cell membrane</keyword>
<dbReference type="InterPro" id="IPR023011">
    <property type="entry name" value="ATP_synth_F0_asu_AS"/>
</dbReference>
<dbReference type="InterPro" id="IPR045083">
    <property type="entry name" value="ATP_synth_F0_asu_bact/mt"/>
</dbReference>
<evidence type="ECO:0000256" key="9">
    <source>
        <dbReference type="ARBA" id="ARBA00023136"/>
    </source>
</evidence>
<evidence type="ECO:0000256" key="3">
    <source>
        <dbReference type="ARBA" id="ARBA00022448"/>
    </source>
</evidence>
<feature type="transmembrane region" description="Helical" evidence="11">
    <location>
        <begin position="231"/>
        <end position="260"/>
    </location>
</feature>
<keyword evidence="7 11" id="KW-1133">Transmembrane helix</keyword>
<dbReference type="InterPro" id="IPR035908">
    <property type="entry name" value="F0_ATP_A_sf"/>
</dbReference>
<evidence type="ECO:0000256" key="12">
    <source>
        <dbReference type="RuleBase" id="RU000483"/>
    </source>
</evidence>
<accession>S5DUX5</accession>
<comment type="function">
    <text evidence="11 12">Key component of the proton channel; it plays a direct role in the translocation of protons across the membrane.</text>
</comment>
<keyword evidence="10 11" id="KW-0066">ATP synthesis</keyword>
<evidence type="ECO:0000256" key="5">
    <source>
        <dbReference type="ARBA" id="ARBA00022692"/>
    </source>
</evidence>